<keyword evidence="2" id="KW-0862">Zinc</keyword>
<dbReference type="EMBL" id="KV426085">
    <property type="protein sequence ID" value="KZV88975.1"/>
    <property type="molecule type" value="Genomic_DNA"/>
</dbReference>
<keyword evidence="6" id="KW-1185">Reference proteome</keyword>
<protein>
    <recommendedName>
        <fullName evidence="4">CCHC-type domain-containing protein</fullName>
    </recommendedName>
</protein>
<evidence type="ECO:0000256" key="3">
    <source>
        <dbReference type="SAM" id="MobiDB-lite"/>
    </source>
</evidence>
<organism evidence="5 6">
    <name type="scientific">Exidia glandulosa HHB12029</name>
    <dbReference type="NCBI Taxonomy" id="1314781"/>
    <lineage>
        <taxon>Eukaryota</taxon>
        <taxon>Fungi</taxon>
        <taxon>Dikarya</taxon>
        <taxon>Basidiomycota</taxon>
        <taxon>Agaricomycotina</taxon>
        <taxon>Agaricomycetes</taxon>
        <taxon>Auriculariales</taxon>
        <taxon>Exidiaceae</taxon>
        <taxon>Exidia</taxon>
    </lineage>
</organism>
<dbReference type="InterPro" id="IPR001878">
    <property type="entry name" value="Znf_CCHC"/>
</dbReference>
<name>A0A165FGW1_EXIGL</name>
<feature type="compositionally biased region" description="Basic and acidic residues" evidence="3">
    <location>
        <begin position="88"/>
        <end position="104"/>
    </location>
</feature>
<feature type="region of interest" description="Disordered" evidence="3">
    <location>
        <begin position="88"/>
        <end position="163"/>
    </location>
</feature>
<dbReference type="GO" id="GO:0008270">
    <property type="term" value="F:zinc ion binding"/>
    <property type="evidence" value="ECO:0007669"/>
    <property type="project" value="UniProtKB-KW"/>
</dbReference>
<feature type="compositionally biased region" description="Polar residues" evidence="3">
    <location>
        <begin position="116"/>
        <end position="133"/>
    </location>
</feature>
<dbReference type="GO" id="GO:0003676">
    <property type="term" value="F:nucleic acid binding"/>
    <property type="evidence" value="ECO:0007669"/>
    <property type="project" value="InterPro"/>
</dbReference>
<accession>A0A165FGW1</accession>
<gene>
    <name evidence="5" type="ORF">EXIGLDRAFT_772194</name>
</gene>
<keyword evidence="2" id="KW-0479">Metal-binding</keyword>
<dbReference type="InterPro" id="IPR036875">
    <property type="entry name" value="Znf_CCHC_sf"/>
</dbReference>
<dbReference type="AlphaFoldDB" id="A0A165FGW1"/>
<evidence type="ECO:0000313" key="6">
    <source>
        <dbReference type="Proteomes" id="UP000077266"/>
    </source>
</evidence>
<sequence>MSFREDLRNKLMSATQHGRPVKDFAKDLENLAVRYDDVDPLTIRRIFWDGVDDFIRLYWIDKGLSLEFSNIQTLVYYAYRVEKREYEKKRMERRRADRSTDTRGGRSGAAWGRKTYASTSGTNSGVRRSTANGQRPPRVVRSAASRPAGDENKTDPGAGSHKNLTVGARLNAKQMAEHRAQGLCFNCHEGGHETRSCPQRQDGGRVSSRAVAIDSEKGSQSRKGTPQKARVRRQLKTLPSAAVRVMITTPFAALRNNVLAVERLVNSPAHAAAAWDVFEQQLVLRALSAFCEFFSPYTAWLEHFSSPEQRFAVVAYGHPCAPDVAPGYIAVFDRVNGIEFVVPAGAFSADELDVAHVVLQRLGLGLVLGQDLVRADVQTLSTRVKGRALTWIDGGWASVSTLADAVELGLRWSDRFVVQTNGVDLVVLDQAYGLAFLVTSGELYEGIAVADLLRKTQLTDWNGQLIGAHPPSTRIYASDDWVSSVFESDPGFHRYSQWESYFAFYSAYTPVAKKDKRTLEDLRIAQLAPSPTSLFGAELVDWSFAVPESESGSDDVAANAVEELDAIIHERLGRALDEYPTKHLDATSVEVSVTEAEGAPEDLVSTTNVVVVQVDATDGEATVQVAVTPPRYSRLQPASPEEISVLEALALEEYEPAAPAYRVENVHGADVGGGESDSTGSYSDLPDLLSVSSTTSSSSATGLSTHYAGVPLFPIVEEYEPSTGDSSLGRSSDSGPAVLFERERRLYGLGTRPNETRLERMQRLADEERELRRSYFERAVERVQGWRRSLSRSSGSSA</sequence>
<evidence type="ECO:0000313" key="5">
    <source>
        <dbReference type="EMBL" id="KZV88975.1"/>
    </source>
</evidence>
<feature type="domain" description="CCHC-type" evidence="4">
    <location>
        <begin position="184"/>
        <end position="199"/>
    </location>
</feature>
<evidence type="ECO:0000259" key="4">
    <source>
        <dbReference type="PROSITE" id="PS50158"/>
    </source>
</evidence>
<dbReference type="PROSITE" id="PS50158">
    <property type="entry name" value="ZF_CCHC"/>
    <property type="match status" value="1"/>
</dbReference>
<proteinExistence type="predicted"/>
<evidence type="ECO:0000256" key="1">
    <source>
        <dbReference type="ARBA" id="ARBA00022664"/>
    </source>
</evidence>
<feature type="region of interest" description="Disordered" evidence="3">
    <location>
        <begin position="192"/>
        <end position="232"/>
    </location>
</feature>
<evidence type="ECO:0000256" key="2">
    <source>
        <dbReference type="PROSITE-ProRule" id="PRU00047"/>
    </source>
</evidence>
<dbReference type="OrthoDB" id="10643183at2759"/>
<reference evidence="5 6" key="1">
    <citation type="journal article" date="2016" name="Mol. Biol. Evol.">
        <title>Comparative Genomics of Early-Diverging Mushroom-Forming Fungi Provides Insights into the Origins of Lignocellulose Decay Capabilities.</title>
        <authorList>
            <person name="Nagy L.G."/>
            <person name="Riley R."/>
            <person name="Tritt A."/>
            <person name="Adam C."/>
            <person name="Daum C."/>
            <person name="Floudas D."/>
            <person name="Sun H."/>
            <person name="Yadav J.S."/>
            <person name="Pangilinan J."/>
            <person name="Larsson K.H."/>
            <person name="Matsuura K."/>
            <person name="Barry K."/>
            <person name="Labutti K."/>
            <person name="Kuo R."/>
            <person name="Ohm R.A."/>
            <person name="Bhattacharya S.S."/>
            <person name="Shirouzu T."/>
            <person name="Yoshinaga Y."/>
            <person name="Martin F.M."/>
            <person name="Grigoriev I.V."/>
            <person name="Hibbett D.S."/>
        </authorList>
    </citation>
    <scope>NUCLEOTIDE SEQUENCE [LARGE SCALE GENOMIC DNA]</scope>
    <source>
        <strain evidence="5 6">HHB12029</strain>
    </source>
</reference>
<dbReference type="Proteomes" id="UP000077266">
    <property type="component" value="Unassembled WGS sequence"/>
</dbReference>
<dbReference type="SUPFAM" id="SSF57756">
    <property type="entry name" value="Retrovirus zinc finger-like domains"/>
    <property type="match status" value="1"/>
</dbReference>
<keyword evidence="2" id="KW-0863">Zinc-finger</keyword>
<keyword evidence="1" id="KW-0507">mRNA processing</keyword>
<dbReference type="InParanoid" id="A0A165FGW1"/>
<dbReference type="GO" id="GO:0006397">
    <property type="term" value="P:mRNA processing"/>
    <property type="evidence" value="ECO:0007669"/>
    <property type="project" value="UniProtKB-KW"/>
</dbReference>